<evidence type="ECO:0000313" key="9">
    <source>
        <dbReference type="EMBL" id="KPU42784.1"/>
    </source>
</evidence>
<evidence type="ECO:0000259" key="8">
    <source>
        <dbReference type="PROSITE" id="PS50198"/>
    </source>
</evidence>
<dbReference type="InterPro" id="IPR027304">
    <property type="entry name" value="Trigger_fact/SurA_dom_sf"/>
</dbReference>
<dbReference type="Proteomes" id="UP000050326">
    <property type="component" value="Unassembled WGS sequence"/>
</dbReference>
<dbReference type="NCBIfam" id="NF000809">
    <property type="entry name" value="PRK00059.1"/>
    <property type="match status" value="1"/>
</dbReference>
<evidence type="ECO:0000256" key="2">
    <source>
        <dbReference type="ARBA" id="ARBA00013194"/>
    </source>
</evidence>
<dbReference type="RefSeq" id="WP_054876529.1">
    <property type="nucleotide sequence ID" value="NZ_LKET01000051.1"/>
</dbReference>
<name>A0A0N8NSR7_9CLOT</name>
<dbReference type="Pfam" id="PF13145">
    <property type="entry name" value="Rotamase_2"/>
    <property type="match status" value="1"/>
</dbReference>
<dbReference type="EMBL" id="LKET01000051">
    <property type="protein sequence ID" value="KPU42784.1"/>
    <property type="molecule type" value="Genomic_DNA"/>
</dbReference>
<dbReference type="AlphaFoldDB" id="A0A0N8NSR7"/>
<dbReference type="Pfam" id="PF13624">
    <property type="entry name" value="SurA_N_3"/>
    <property type="match status" value="1"/>
</dbReference>
<dbReference type="Gene3D" id="1.10.4030.10">
    <property type="entry name" value="Porin chaperone SurA, peptide-binding domain"/>
    <property type="match status" value="1"/>
</dbReference>
<dbReference type="GO" id="GO:0003755">
    <property type="term" value="F:peptidyl-prolyl cis-trans isomerase activity"/>
    <property type="evidence" value="ECO:0007669"/>
    <property type="project" value="UniProtKB-KW"/>
</dbReference>
<reference evidence="9 10" key="1">
    <citation type="submission" date="2015-09" db="EMBL/GenBank/DDBJ databases">
        <title>Genome sequence of Oxobacter pfennigii DSM 3222.</title>
        <authorList>
            <person name="Poehlein A."/>
            <person name="Bengelsdorf F.R."/>
            <person name="Schiel-Bengelsdorf B."/>
            <person name="Duerre P."/>
            <person name="Daniel R."/>
        </authorList>
    </citation>
    <scope>NUCLEOTIDE SEQUENCE [LARGE SCALE GENOMIC DNA]</scope>
    <source>
        <strain evidence="9 10">DSM 3222</strain>
    </source>
</reference>
<dbReference type="Gene3D" id="3.10.50.40">
    <property type="match status" value="1"/>
</dbReference>
<keyword evidence="10" id="KW-1185">Reference proteome</keyword>
<dbReference type="EC" id="5.2.1.8" evidence="2"/>
<accession>A0A0N8NSR7</accession>
<dbReference type="PROSITE" id="PS51257">
    <property type="entry name" value="PROKAR_LIPOPROTEIN"/>
    <property type="match status" value="1"/>
</dbReference>
<dbReference type="PANTHER" id="PTHR47245">
    <property type="entry name" value="PEPTIDYLPROLYL ISOMERASE"/>
    <property type="match status" value="1"/>
</dbReference>
<dbReference type="OrthoDB" id="14196at2"/>
<gene>
    <name evidence="9" type="primary">prsA3</name>
    <name evidence="9" type="ORF">OXPF_35470</name>
</gene>
<dbReference type="PROSITE" id="PS50198">
    <property type="entry name" value="PPIC_PPIASE_2"/>
    <property type="match status" value="1"/>
</dbReference>
<dbReference type="InterPro" id="IPR050245">
    <property type="entry name" value="PrsA_foldase"/>
</dbReference>
<dbReference type="STRING" id="36849.OXPF_35470"/>
<feature type="signal peptide" evidence="7">
    <location>
        <begin position="1"/>
        <end position="21"/>
    </location>
</feature>
<dbReference type="InterPro" id="IPR046357">
    <property type="entry name" value="PPIase_dom_sf"/>
</dbReference>
<keyword evidence="5 6" id="KW-0413">Isomerase</keyword>
<comment type="catalytic activity">
    <reaction evidence="1">
        <text>[protein]-peptidylproline (omega=180) = [protein]-peptidylproline (omega=0)</text>
        <dbReference type="Rhea" id="RHEA:16237"/>
        <dbReference type="Rhea" id="RHEA-COMP:10747"/>
        <dbReference type="Rhea" id="RHEA-COMP:10748"/>
        <dbReference type="ChEBI" id="CHEBI:83833"/>
        <dbReference type="ChEBI" id="CHEBI:83834"/>
        <dbReference type="EC" id="5.2.1.8"/>
    </reaction>
</comment>
<dbReference type="SUPFAM" id="SSF54534">
    <property type="entry name" value="FKBP-like"/>
    <property type="match status" value="1"/>
</dbReference>
<dbReference type="InterPro" id="IPR000297">
    <property type="entry name" value="PPIase_PpiC"/>
</dbReference>
<comment type="caution">
    <text evidence="9">The sequence shown here is derived from an EMBL/GenBank/DDBJ whole genome shotgun (WGS) entry which is preliminary data.</text>
</comment>
<evidence type="ECO:0000256" key="4">
    <source>
        <dbReference type="ARBA" id="ARBA00023110"/>
    </source>
</evidence>
<evidence type="ECO:0000256" key="7">
    <source>
        <dbReference type="SAM" id="SignalP"/>
    </source>
</evidence>
<evidence type="ECO:0000256" key="3">
    <source>
        <dbReference type="ARBA" id="ARBA00022729"/>
    </source>
</evidence>
<evidence type="ECO:0000256" key="6">
    <source>
        <dbReference type="PROSITE-ProRule" id="PRU00278"/>
    </source>
</evidence>
<protein>
    <recommendedName>
        <fullName evidence="2">peptidylprolyl isomerase</fullName>
        <ecNumber evidence="2">5.2.1.8</ecNumber>
    </recommendedName>
</protein>
<evidence type="ECO:0000256" key="5">
    <source>
        <dbReference type="ARBA" id="ARBA00023235"/>
    </source>
</evidence>
<feature type="chain" id="PRO_5007779575" description="peptidylprolyl isomerase" evidence="7">
    <location>
        <begin position="22"/>
        <end position="336"/>
    </location>
</feature>
<keyword evidence="3 7" id="KW-0732">Signal</keyword>
<evidence type="ECO:0000256" key="1">
    <source>
        <dbReference type="ARBA" id="ARBA00000971"/>
    </source>
</evidence>
<feature type="domain" description="PpiC" evidence="8">
    <location>
        <begin position="194"/>
        <end position="286"/>
    </location>
</feature>
<dbReference type="PATRIC" id="fig|36849.3.peg.3754"/>
<dbReference type="PANTHER" id="PTHR47245:SF1">
    <property type="entry name" value="FOLDASE PROTEIN PRSA"/>
    <property type="match status" value="1"/>
</dbReference>
<organism evidence="9 10">
    <name type="scientific">Oxobacter pfennigii</name>
    <dbReference type="NCBI Taxonomy" id="36849"/>
    <lineage>
        <taxon>Bacteria</taxon>
        <taxon>Bacillati</taxon>
        <taxon>Bacillota</taxon>
        <taxon>Clostridia</taxon>
        <taxon>Eubacteriales</taxon>
        <taxon>Clostridiaceae</taxon>
        <taxon>Oxobacter</taxon>
    </lineage>
</organism>
<sequence length="336" mass="38053">MNRLKNKVISMALIFSLGISASGCGLIEKSPEAIAKQRVAKIGDEYITRGELDEMFTPMLEQLKASPQYGADYLESAEGKELLKSQKTETLDGMIEQKLFEQKSKELNLFKDENEISEGIKTSRDNLVTAYGSEEELNKKLEEAKISNELFDKILRGQVISQKVTEHIIKDVTVSDEAVQKYYDENKASMTEQPNTMNVSHILLKTEEDAKAVKQRLLNGEDFATVAKEKSTEEAAQQTGGDLGEIMYNDPNYDQDFVKAAMALKEGEISDPVLTQFGYHIIKVTKKTEYPIQEFDAVKDSIKYQLVYDEQYKVYSDALSEWREKAGVEVYEDKIV</sequence>
<proteinExistence type="predicted"/>
<keyword evidence="4 6" id="KW-0697">Rotamase</keyword>
<evidence type="ECO:0000313" key="10">
    <source>
        <dbReference type="Proteomes" id="UP000050326"/>
    </source>
</evidence>
<dbReference type="SUPFAM" id="SSF109998">
    <property type="entry name" value="Triger factor/SurA peptide-binding domain-like"/>
    <property type="match status" value="1"/>
</dbReference>